<protein>
    <recommendedName>
        <fullName evidence="6">Peptidase S1 domain-containing protein</fullName>
    </recommendedName>
</protein>
<reference evidence="7 8" key="1">
    <citation type="submission" date="2023-10" db="EMBL/GenBank/DDBJ databases">
        <title>Genomes of two closely related lineages of the louse Polyplax serrata with different host specificities.</title>
        <authorList>
            <person name="Martinu J."/>
            <person name="Tarabai H."/>
            <person name="Stefka J."/>
            <person name="Hypsa V."/>
        </authorList>
    </citation>
    <scope>NUCLEOTIDE SEQUENCE [LARGE SCALE GENOMIC DNA]</scope>
    <source>
        <strain evidence="7">HR10_N</strain>
    </source>
</reference>
<evidence type="ECO:0000259" key="6">
    <source>
        <dbReference type="PROSITE" id="PS50240"/>
    </source>
</evidence>
<gene>
    <name evidence="7" type="ORF">RUM43_002298</name>
</gene>
<sequence>MGTLIFNINLIEPTHAGPWIVGIVHNPVKNTQNIKVFSKNDSKVFFGWFQRTTTPSTVVQPYLRTCSCSCGLQKDETRIVGGKETEIHEYPWMVRLTYLNTFYCGGMLINDRYVLTAAHCVKGHLWFLIKVTLGEHNRCNSTFRPEARFVLRAFQGKFSFLNFENDIALLRLNDRVPINDHIRPICLPLRTDNLYTDVVATATGWGTLKEDGIPSCSLQKVNLRVMSNQECRNSNYEESLISDKMMCAGDVLGGKDTCQGDSGGPLAYRREDNKFELIGIVSWGSGCGRTGYPGVYTRITHYLNWIIDNSKDACYCQN</sequence>
<dbReference type="AlphaFoldDB" id="A0AAN8PCG5"/>
<dbReference type="InterPro" id="IPR043504">
    <property type="entry name" value="Peptidase_S1_PA_chymotrypsin"/>
</dbReference>
<evidence type="ECO:0000256" key="1">
    <source>
        <dbReference type="ARBA" id="ARBA00022670"/>
    </source>
</evidence>
<dbReference type="SMART" id="SM00020">
    <property type="entry name" value="Tryp_SPc"/>
    <property type="match status" value="1"/>
</dbReference>
<dbReference type="GO" id="GO:0004252">
    <property type="term" value="F:serine-type endopeptidase activity"/>
    <property type="evidence" value="ECO:0007669"/>
    <property type="project" value="InterPro"/>
</dbReference>
<evidence type="ECO:0000313" key="7">
    <source>
        <dbReference type="EMBL" id="KAK6628483.1"/>
    </source>
</evidence>
<dbReference type="InterPro" id="IPR009003">
    <property type="entry name" value="Peptidase_S1_PA"/>
</dbReference>
<dbReference type="PANTHER" id="PTHR24252">
    <property type="entry name" value="ACROSIN-RELATED"/>
    <property type="match status" value="1"/>
</dbReference>
<dbReference type="InterPro" id="IPR018114">
    <property type="entry name" value="TRYPSIN_HIS"/>
</dbReference>
<dbReference type="InterPro" id="IPR001314">
    <property type="entry name" value="Peptidase_S1A"/>
</dbReference>
<dbReference type="PROSITE" id="PS00135">
    <property type="entry name" value="TRYPSIN_SER"/>
    <property type="match status" value="1"/>
</dbReference>
<dbReference type="PRINTS" id="PR00722">
    <property type="entry name" value="CHYMOTRYPSIN"/>
</dbReference>
<dbReference type="EMBL" id="JAWJWE010000036">
    <property type="protein sequence ID" value="KAK6628483.1"/>
    <property type="molecule type" value="Genomic_DNA"/>
</dbReference>
<evidence type="ECO:0000313" key="8">
    <source>
        <dbReference type="Proteomes" id="UP001372834"/>
    </source>
</evidence>
<evidence type="ECO:0000256" key="2">
    <source>
        <dbReference type="ARBA" id="ARBA00022801"/>
    </source>
</evidence>
<comment type="caution">
    <text evidence="7">The sequence shown here is derived from an EMBL/GenBank/DDBJ whole genome shotgun (WGS) entry which is preliminary data.</text>
</comment>
<dbReference type="Pfam" id="PF00089">
    <property type="entry name" value="Trypsin"/>
    <property type="match status" value="1"/>
</dbReference>
<dbReference type="InterPro" id="IPR001254">
    <property type="entry name" value="Trypsin_dom"/>
</dbReference>
<dbReference type="Proteomes" id="UP001372834">
    <property type="component" value="Unassembled WGS sequence"/>
</dbReference>
<evidence type="ECO:0000256" key="3">
    <source>
        <dbReference type="ARBA" id="ARBA00022825"/>
    </source>
</evidence>
<name>A0AAN8PCG5_POLSC</name>
<dbReference type="SUPFAM" id="SSF50494">
    <property type="entry name" value="Trypsin-like serine proteases"/>
    <property type="match status" value="1"/>
</dbReference>
<dbReference type="PROSITE" id="PS50240">
    <property type="entry name" value="TRYPSIN_DOM"/>
    <property type="match status" value="1"/>
</dbReference>
<organism evidence="7 8">
    <name type="scientific">Polyplax serrata</name>
    <name type="common">Common mouse louse</name>
    <dbReference type="NCBI Taxonomy" id="468196"/>
    <lineage>
        <taxon>Eukaryota</taxon>
        <taxon>Metazoa</taxon>
        <taxon>Ecdysozoa</taxon>
        <taxon>Arthropoda</taxon>
        <taxon>Hexapoda</taxon>
        <taxon>Insecta</taxon>
        <taxon>Pterygota</taxon>
        <taxon>Neoptera</taxon>
        <taxon>Paraneoptera</taxon>
        <taxon>Psocodea</taxon>
        <taxon>Troctomorpha</taxon>
        <taxon>Phthiraptera</taxon>
        <taxon>Anoplura</taxon>
        <taxon>Polyplacidae</taxon>
        <taxon>Polyplax</taxon>
    </lineage>
</organism>
<dbReference type="FunFam" id="2.40.10.10:FF:000006">
    <property type="entry name" value="Serine proteinase stubble"/>
    <property type="match status" value="1"/>
</dbReference>
<evidence type="ECO:0000256" key="4">
    <source>
        <dbReference type="ARBA" id="ARBA00023157"/>
    </source>
</evidence>
<keyword evidence="2 5" id="KW-0378">Hydrolase</keyword>
<keyword evidence="3 5" id="KW-0720">Serine protease</keyword>
<evidence type="ECO:0000256" key="5">
    <source>
        <dbReference type="RuleBase" id="RU363034"/>
    </source>
</evidence>
<dbReference type="GO" id="GO:0006508">
    <property type="term" value="P:proteolysis"/>
    <property type="evidence" value="ECO:0007669"/>
    <property type="project" value="UniProtKB-KW"/>
</dbReference>
<dbReference type="CDD" id="cd00190">
    <property type="entry name" value="Tryp_SPc"/>
    <property type="match status" value="1"/>
</dbReference>
<feature type="domain" description="Peptidase S1" evidence="6">
    <location>
        <begin position="79"/>
        <end position="311"/>
    </location>
</feature>
<dbReference type="InterPro" id="IPR033116">
    <property type="entry name" value="TRYPSIN_SER"/>
</dbReference>
<dbReference type="Gene3D" id="2.40.10.10">
    <property type="entry name" value="Trypsin-like serine proteases"/>
    <property type="match status" value="1"/>
</dbReference>
<dbReference type="PANTHER" id="PTHR24252:SF7">
    <property type="entry name" value="HYALIN"/>
    <property type="match status" value="1"/>
</dbReference>
<proteinExistence type="predicted"/>
<dbReference type="PROSITE" id="PS00134">
    <property type="entry name" value="TRYPSIN_HIS"/>
    <property type="match status" value="1"/>
</dbReference>
<keyword evidence="4" id="KW-1015">Disulfide bond</keyword>
<keyword evidence="1 5" id="KW-0645">Protease</keyword>
<accession>A0AAN8PCG5</accession>